<sequence length="170" mass="19328">MGIVHGQASRRECRAIKQGEWDNGCSDKWQRLILHQTSKTKAYFVRQVEYLGLMNATIHGLCADQNGVDKRLREQKKNYLVLFGYWYPNAVRAQLFFILLCFKDLNKTVQAYPVAGFMAASQVVAVAGKYPFLKTPQVFVALSDPAINPGVSEGKNRKVAHDFCQRRWAT</sequence>
<evidence type="ECO:0000313" key="1">
    <source>
        <dbReference type="EMBL" id="KOC62682.1"/>
    </source>
</evidence>
<protein>
    <submittedName>
        <fullName evidence="1">Uncharacterized protein</fullName>
    </submittedName>
</protein>
<evidence type="ECO:0000313" key="2">
    <source>
        <dbReference type="Proteomes" id="UP000053825"/>
    </source>
</evidence>
<dbReference type="Proteomes" id="UP000053825">
    <property type="component" value="Unassembled WGS sequence"/>
</dbReference>
<organism evidence="1 2">
    <name type="scientific">Habropoda laboriosa</name>
    <dbReference type="NCBI Taxonomy" id="597456"/>
    <lineage>
        <taxon>Eukaryota</taxon>
        <taxon>Metazoa</taxon>
        <taxon>Ecdysozoa</taxon>
        <taxon>Arthropoda</taxon>
        <taxon>Hexapoda</taxon>
        <taxon>Insecta</taxon>
        <taxon>Pterygota</taxon>
        <taxon>Neoptera</taxon>
        <taxon>Endopterygota</taxon>
        <taxon>Hymenoptera</taxon>
        <taxon>Apocrita</taxon>
        <taxon>Aculeata</taxon>
        <taxon>Apoidea</taxon>
        <taxon>Anthophila</taxon>
        <taxon>Apidae</taxon>
        <taxon>Habropoda</taxon>
    </lineage>
</organism>
<name>A0A0L7QVM5_9HYME</name>
<accession>A0A0L7QVM5</accession>
<reference evidence="1 2" key="1">
    <citation type="submission" date="2015-07" db="EMBL/GenBank/DDBJ databases">
        <title>The genome of Habropoda laboriosa.</title>
        <authorList>
            <person name="Pan H."/>
            <person name="Kapheim K."/>
        </authorList>
    </citation>
    <scope>NUCLEOTIDE SEQUENCE [LARGE SCALE GENOMIC DNA]</scope>
    <source>
        <strain evidence="1">0110345459</strain>
    </source>
</reference>
<dbReference type="AlphaFoldDB" id="A0A0L7QVM5"/>
<gene>
    <name evidence="1" type="ORF">WH47_04894</name>
</gene>
<proteinExistence type="predicted"/>
<keyword evidence="2" id="KW-1185">Reference proteome</keyword>
<dbReference type="EMBL" id="KQ414725">
    <property type="protein sequence ID" value="KOC62682.1"/>
    <property type="molecule type" value="Genomic_DNA"/>
</dbReference>